<feature type="non-terminal residue" evidence="2">
    <location>
        <position position="1"/>
    </location>
</feature>
<dbReference type="EMBL" id="BMAR01000013">
    <property type="protein sequence ID" value="GFR46238.1"/>
    <property type="molecule type" value="Genomic_DNA"/>
</dbReference>
<evidence type="ECO:0000313" key="3">
    <source>
        <dbReference type="Proteomes" id="UP001054857"/>
    </source>
</evidence>
<keyword evidence="1" id="KW-0472">Membrane</keyword>
<dbReference type="AlphaFoldDB" id="A0AAD3DTA0"/>
<feature type="transmembrane region" description="Helical" evidence="1">
    <location>
        <begin position="30"/>
        <end position="47"/>
    </location>
</feature>
<sequence>TDDSLLNLSRGQVHRSNTMAYWGYKTSRNFAIWILIAVLLVTGLIWLPKGGADTAGCGYCWTQFDDGPLNDTAVLNSMKVGGMDKGCLVAAFSFNLYEPTDAAKDGARDDFYWFCLNSGPLAEMIGGAVVLGVGLILLTYFCFAAKPSSVSAMPV</sequence>
<dbReference type="Proteomes" id="UP001054857">
    <property type="component" value="Unassembled WGS sequence"/>
</dbReference>
<reference evidence="2 3" key="1">
    <citation type="journal article" date="2021" name="Sci. Rep.">
        <title>Genome sequencing of the multicellular alga Astrephomene provides insights into convergent evolution of germ-soma differentiation.</title>
        <authorList>
            <person name="Yamashita S."/>
            <person name="Yamamoto K."/>
            <person name="Matsuzaki R."/>
            <person name="Suzuki S."/>
            <person name="Yamaguchi H."/>
            <person name="Hirooka S."/>
            <person name="Minakuchi Y."/>
            <person name="Miyagishima S."/>
            <person name="Kawachi M."/>
            <person name="Toyoda A."/>
            <person name="Nozaki H."/>
        </authorList>
    </citation>
    <scope>NUCLEOTIDE SEQUENCE [LARGE SCALE GENOMIC DNA]</scope>
    <source>
        <strain evidence="2 3">NIES-4017</strain>
    </source>
</reference>
<evidence type="ECO:0000313" key="2">
    <source>
        <dbReference type="EMBL" id="GFR46238.1"/>
    </source>
</evidence>
<keyword evidence="3" id="KW-1185">Reference proteome</keyword>
<keyword evidence="1" id="KW-1133">Transmembrane helix</keyword>
<comment type="caution">
    <text evidence="2">The sequence shown here is derived from an EMBL/GenBank/DDBJ whole genome shotgun (WGS) entry which is preliminary data.</text>
</comment>
<gene>
    <name evidence="2" type="ORF">Agub_g7784</name>
</gene>
<proteinExistence type="predicted"/>
<feature type="transmembrane region" description="Helical" evidence="1">
    <location>
        <begin position="124"/>
        <end position="143"/>
    </location>
</feature>
<accession>A0AAD3DTA0</accession>
<keyword evidence="1" id="KW-0812">Transmembrane</keyword>
<evidence type="ECO:0000256" key="1">
    <source>
        <dbReference type="SAM" id="Phobius"/>
    </source>
</evidence>
<protein>
    <submittedName>
        <fullName evidence="2">Uncharacterized protein</fullName>
    </submittedName>
</protein>
<name>A0AAD3DTA0_9CHLO</name>
<organism evidence="2 3">
    <name type="scientific">Astrephomene gubernaculifera</name>
    <dbReference type="NCBI Taxonomy" id="47775"/>
    <lineage>
        <taxon>Eukaryota</taxon>
        <taxon>Viridiplantae</taxon>
        <taxon>Chlorophyta</taxon>
        <taxon>core chlorophytes</taxon>
        <taxon>Chlorophyceae</taxon>
        <taxon>CS clade</taxon>
        <taxon>Chlamydomonadales</taxon>
        <taxon>Astrephomenaceae</taxon>
        <taxon>Astrephomene</taxon>
    </lineage>
</organism>